<proteinExistence type="predicted"/>
<dbReference type="AlphaFoldDB" id="A0A3T0TT00"/>
<gene>
    <name evidence="2" type="ORF">DMC14_000120</name>
</gene>
<feature type="coiled-coil region" evidence="1">
    <location>
        <begin position="30"/>
        <end position="105"/>
    </location>
</feature>
<dbReference type="EMBL" id="CP033058">
    <property type="protein sequence ID" value="AZZ65222.1"/>
    <property type="molecule type" value="Genomic_DNA"/>
</dbReference>
<evidence type="ECO:0000313" key="3">
    <source>
        <dbReference type="Proteomes" id="UP000256585"/>
    </source>
</evidence>
<keyword evidence="3" id="KW-1185">Reference proteome</keyword>
<reference evidence="2" key="1">
    <citation type="submission" date="2019-03" db="EMBL/GenBank/DDBJ databases">
        <title>Draft Sequence and Annotation of the Mycoplasma phocicerebrale Strain 1049T Genome.</title>
        <authorList>
            <person name="Frasca S.Jr."/>
            <person name="Kutish G.F."/>
            <person name="Castellanos Gell J."/>
            <person name="Michaels D.L."/>
            <person name="Brown D.R."/>
        </authorList>
    </citation>
    <scope>NUCLEOTIDE SEQUENCE</scope>
    <source>
        <strain evidence="2">1049</strain>
    </source>
</reference>
<name>A0A3T0TT00_9BACT</name>
<feature type="coiled-coil region" evidence="1">
    <location>
        <begin position="158"/>
        <end position="185"/>
    </location>
</feature>
<organism evidence="2 3">
    <name type="scientific">Metamycoplasma phocicerebrale</name>
    <dbReference type="NCBI Taxonomy" id="142649"/>
    <lineage>
        <taxon>Bacteria</taxon>
        <taxon>Bacillati</taxon>
        <taxon>Mycoplasmatota</taxon>
        <taxon>Mycoplasmoidales</taxon>
        <taxon>Metamycoplasmataceae</taxon>
        <taxon>Metamycoplasma</taxon>
    </lineage>
</organism>
<protein>
    <submittedName>
        <fullName evidence="2">Uncharacterized protein</fullName>
    </submittedName>
</protein>
<evidence type="ECO:0000313" key="2">
    <source>
        <dbReference type="EMBL" id="AZZ65222.1"/>
    </source>
</evidence>
<evidence type="ECO:0000256" key="1">
    <source>
        <dbReference type="SAM" id="Coils"/>
    </source>
</evidence>
<sequence>MSLSRKTKIILAGLGSVVVTSAVVATAVVLAKKSNDNNKTKKELQKEIKELNDLTSQILSKVPNIMSSNDINKLQKFQNEIISAKQKAKQLLEKSKQIKDKKLEEQINKDFQSIDGKLIELKSKIQESIKSNVSVAKKDISDATNEVNSSLNENPLKLENLEKSKQSLEKSINKANELIKLAKELGFENEISDLNEIVLSSELKLTEISKKIKELEVIDDAKIAEIKAKLNKAIYDLTQLSNKAKTEENKVDSLEATLTLFKANIIESQKVLDEYNTNQSIKKISELKTLIEQLQSKINESNTLKNDLKTNLLLTKQEVEKEVSDVTTQANKAIEEANKAISDNQKLSEVKKLLEDAKKKVQEAILKAQTKDYAAQKTIVDNKLKELEPKISQITEKIEEKNTQDYLNNKDNFTSLNFEAPEILKDNLPSYFEKYNLDKIKISPNLPENYIFQIISSSPNDKEGILKIKFKIVNTKYHLETSFNLEKSITNFKIDDHANKYKLLFSFNHEKLIKESDIYEFANGNIDSNKVQKLFSLVISADSIYDYEKDPLEVMEIYDNKLNKDSTKLEFKYKPKPTIIGKDDNGYIYDNHDDQIKNIALDIVQFKNIIRAKNDFVIFLKLYKNRSLDTTNSNKEYDALFNKFKEVSIQTINTPTGISDETITSLFFSLLVMNLDPEYQQVFLKWFEGYVENVEHKNFETDIDIPLLNETIEYVKEINKFSIYFIDKNFGKWLKETKKYKGNY</sequence>
<dbReference type="Proteomes" id="UP000256585">
    <property type="component" value="Chromosome"/>
</dbReference>
<keyword evidence="1" id="KW-0175">Coiled coil</keyword>
<accession>A0A3T0TT00</accession>
<dbReference type="RefSeq" id="WP_116171960.1">
    <property type="nucleotide sequence ID" value="NZ_CP033058.2"/>
</dbReference>
<feature type="coiled-coil region" evidence="1">
    <location>
        <begin position="223"/>
        <end position="371"/>
    </location>
</feature>
<dbReference type="KEGG" id="mphc:DMC14_000120"/>